<comment type="caution">
    <text evidence="1">The sequence shown here is derived from an EMBL/GenBank/DDBJ whole genome shotgun (WGS) entry which is preliminary data.</text>
</comment>
<proteinExistence type="predicted"/>
<sequence length="48" mass="5825">MRREDFKKNFFFWTSDPFLGLNVGIWDMGGQEQYRKDYMENTEPLKGT</sequence>
<reference evidence="1" key="1">
    <citation type="journal article" date="2015" name="Nature">
        <title>Complex archaea that bridge the gap between prokaryotes and eukaryotes.</title>
        <authorList>
            <person name="Spang A."/>
            <person name="Saw J.H."/>
            <person name="Jorgensen S.L."/>
            <person name="Zaremba-Niedzwiedzka K."/>
            <person name="Martijn J."/>
            <person name="Lind A.E."/>
            <person name="van Eijk R."/>
            <person name="Schleper C."/>
            <person name="Guy L."/>
            <person name="Ettema T.J."/>
        </authorList>
    </citation>
    <scope>NUCLEOTIDE SEQUENCE</scope>
</reference>
<protein>
    <submittedName>
        <fullName evidence="1">Uncharacterized protein</fullName>
    </submittedName>
</protein>
<evidence type="ECO:0000313" key="1">
    <source>
        <dbReference type="EMBL" id="KKN23329.1"/>
    </source>
</evidence>
<dbReference type="EMBL" id="LAZR01002983">
    <property type="protein sequence ID" value="KKN23329.1"/>
    <property type="molecule type" value="Genomic_DNA"/>
</dbReference>
<accession>A0A0F9NZP8</accession>
<feature type="non-terminal residue" evidence="1">
    <location>
        <position position="48"/>
    </location>
</feature>
<organism evidence="1">
    <name type="scientific">marine sediment metagenome</name>
    <dbReference type="NCBI Taxonomy" id="412755"/>
    <lineage>
        <taxon>unclassified sequences</taxon>
        <taxon>metagenomes</taxon>
        <taxon>ecological metagenomes</taxon>
    </lineage>
</organism>
<gene>
    <name evidence="1" type="ORF">LCGC14_0906150</name>
</gene>
<name>A0A0F9NZP8_9ZZZZ</name>
<dbReference type="AlphaFoldDB" id="A0A0F9NZP8"/>